<evidence type="ECO:0000313" key="2">
    <source>
        <dbReference type="Proteomes" id="UP000886595"/>
    </source>
</evidence>
<comment type="caution">
    <text evidence="1">The sequence shown here is derived from an EMBL/GenBank/DDBJ whole genome shotgun (WGS) entry which is preliminary data.</text>
</comment>
<accession>A0A8X7RCF3</accession>
<name>A0A8X7RCF3_BRACI</name>
<organism evidence="1 2">
    <name type="scientific">Brassica carinata</name>
    <name type="common">Ethiopian mustard</name>
    <name type="synonym">Abyssinian cabbage</name>
    <dbReference type="NCBI Taxonomy" id="52824"/>
    <lineage>
        <taxon>Eukaryota</taxon>
        <taxon>Viridiplantae</taxon>
        <taxon>Streptophyta</taxon>
        <taxon>Embryophyta</taxon>
        <taxon>Tracheophyta</taxon>
        <taxon>Spermatophyta</taxon>
        <taxon>Magnoliopsida</taxon>
        <taxon>eudicotyledons</taxon>
        <taxon>Gunneridae</taxon>
        <taxon>Pentapetalae</taxon>
        <taxon>rosids</taxon>
        <taxon>malvids</taxon>
        <taxon>Brassicales</taxon>
        <taxon>Brassicaceae</taxon>
        <taxon>Brassiceae</taxon>
        <taxon>Brassica</taxon>
    </lineage>
</organism>
<sequence length="67" mass="7499">MELIPQSRAKFMAVSTTKISALKGQETKVKIAACCDVEIRSSMIQQKHAQPVEKFHVASVNTERRPD</sequence>
<dbReference type="EMBL" id="JAAMPC010000010">
    <property type="protein sequence ID" value="KAG2285785.1"/>
    <property type="molecule type" value="Genomic_DNA"/>
</dbReference>
<dbReference type="Proteomes" id="UP000886595">
    <property type="component" value="Unassembled WGS sequence"/>
</dbReference>
<dbReference type="AlphaFoldDB" id="A0A8X7RCF3"/>
<proteinExistence type="predicted"/>
<dbReference type="OrthoDB" id="10531920at2759"/>
<evidence type="ECO:0000313" key="1">
    <source>
        <dbReference type="EMBL" id="KAG2285785.1"/>
    </source>
</evidence>
<keyword evidence="2" id="KW-1185">Reference proteome</keyword>
<reference evidence="1 2" key="1">
    <citation type="submission" date="2020-02" db="EMBL/GenBank/DDBJ databases">
        <authorList>
            <person name="Ma Q."/>
            <person name="Huang Y."/>
            <person name="Song X."/>
            <person name="Pei D."/>
        </authorList>
    </citation>
    <scope>NUCLEOTIDE SEQUENCE [LARGE SCALE GENOMIC DNA]</scope>
    <source>
        <strain evidence="1">Sxm20200214</strain>
        <tissue evidence="1">Leaf</tissue>
    </source>
</reference>
<gene>
    <name evidence="1" type="ORF">Bca52824_045389</name>
</gene>
<protein>
    <submittedName>
        <fullName evidence="1">Uncharacterized protein</fullName>
    </submittedName>
</protein>